<dbReference type="Proteomes" id="UP000030960">
    <property type="component" value="Unassembled WGS sequence"/>
</dbReference>
<dbReference type="PANTHER" id="PTHR43689:SF8">
    <property type="entry name" value="ALPHA_BETA-HYDROLASES SUPERFAMILY PROTEIN"/>
    <property type="match status" value="1"/>
</dbReference>
<evidence type="ECO:0000313" key="2">
    <source>
        <dbReference type="EMBL" id="KHQ54208.1"/>
    </source>
</evidence>
<sequence length="322" mass="34536">MLRILGAVLLLSLLGGCAVTQMRADRMEREAETRWPPVGRFVDVDGLRVHYVQKGRGPDVVLLHGASGNLRDFTFQLVDRLARDYRVTAFDRPGLGYTTREARFQGAFNARAETPQDQAAALAAAAAKLGIRRPVVVGHSFGGAVAMAWGLDQDAAAVVSLGGAIMPWPGSLDSQYQVLGNPLGGAVVPQFVTAYYSEDRARQAVAGIFAPQGVPEGYLDHIGPGLSLRRETIRANGRQVAALRPALVEMSRRYPQMTIPVELVHGTADTTVGYEIHSVAADKLLPDARVTPLEGVGHMPQHARPGAVIEAVRRAAARAGLR</sequence>
<organism evidence="2 3">
    <name type="scientific">Mameliella alba</name>
    <dbReference type="NCBI Taxonomy" id="561184"/>
    <lineage>
        <taxon>Bacteria</taxon>
        <taxon>Pseudomonadati</taxon>
        <taxon>Pseudomonadota</taxon>
        <taxon>Alphaproteobacteria</taxon>
        <taxon>Rhodobacterales</taxon>
        <taxon>Roseobacteraceae</taxon>
        <taxon>Mameliella</taxon>
    </lineage>
</organism>
<dbReference type="InterPro" id="IPR029058">
    <property type="entry name" value="AB_hydrolase_fold"/>
</dbReference>
<dbReference type="SUPFAM" id="SSF53474">
    <property type="entry name" value="alpha/beta-Hydrolases"/>
    <property type="match status" value="1"/>
</dbReference>
<dbReference type="PATRIC" id="fig|1515334.3.peg.1440"/>
<dbReference type="STRING" id="561184.SAMN05216376_101396"/>
<keyword evidence="2" id="KW-0378">Hydrolase</keyword>
<evidence type="ECO:0000313" key="3">
    <source>
        <dbReference type="Proteomes" id="UP000030960"/>
    </source>
</evidence>
<keyword evidence="3" id="KW-1185">Reference proteome</keyword>
<dbReference type="EMBL" id="JSUQ01000004">
    <property type="protein sequence ID" value="KHQ54208.1"/>
    <property type="molecule type" value="Genomic_DNA"/>
</dbReference>
<protein>
    <submittedName>
        <fullName evidence="2">Alpha/beta hydrolase</fullName>
    </submittedName>
</protein>
<dbReference type="AlphaFoldDB" id="A0A0B3S5C3"/>
<dbReference type="Gene3D" id="3.40.50.1820">
    <property type="entry name" value="alpha/beta hydrolase"/>
    <property type="match status" value="1"/>
</dbReference>
<dbReference type="PANTHER" id="PTHR43689">
    <property type="entry name" value="HYDROLASE"/>
    <property type="match status" value="1"/>
</dbReference>
<proteinExistence type="predicted"/>
<name>A0A0B3S5C3_9RHOB</name>
<dbReference type="Pfam" id="PF12697">
    <property type="entry name" value="Abhydrolase_6"/>
    <property type="match status" value="1"/>
</dbReference>
<accession>A0A0B3S5C3</accession>
<dbReference type="PROSITE" id="PS51257">
    <property type="entry name" value="PROKAR_LIPOPROTEIN"/>
    <property type="match status" value="1"/>
</dbReference>
<dbReference type="PRINTS" id="PR00111">
    <property type="entry name" value="ABHYDROLASE"/>
</dbReference>
<gene>
    <name evidence="2" type="ORF">OA50_01439</name>
</gene>
<feature type="domain" description="AB hydrolase-1" evidence="1">
    <location>
        <begin position="60"/>
        <end position="311"/>
    </location>
</feature>
<dbReference type="RefSeq" id="WP_043139082.1">
    <property type="nucleotide sequence ID" value="NZ_JSUQ01000004.1"/>
</dbReference>
<reference evidence="2 3" key="1">
    <citation type="submission" date="2014-10" db="EMBL/GenBank/DDBJ databases">
        <title>Genome sequence of Ponticoccus sp. strain UMTAT08 isolated from clonal culture of toxic dinoflagellate Alexandrium tamiyavanichii.</title>
        <authorList>
            <person name="Gan H.Y."/>
            <person name="Muhd D.-D."/>
            <person name="Mohd Noor M.E."/>
            <person name="Yeong Y.S."/>
            <person name="Usup G."/>
        </authorList>
    </citation>
    <scope>NUCLEOTIDE SEQUENCE [LARGE SCALE GENOMIC DNA]</scope>
    <source>
        <strain evidence="2 3">UMTAT08</strain>
    </source>
</reference>
<dbReference type="GO" id="GO:0016787">
    <property type="term" value="F:hydrolase activity"/>
    <property type="evidence" value="ECO:0007669"/>
    <property type="project" value="UniProtKB-KW"/>
</dbReference>
<evidence type="ECO:0000259" key="1">
    <source>
        <dbReference type="Pfam" id="PF12697"/>
    </source>
</evidence>
<comment type="caution">
    <text evidence="2">The sequence shown here is derived from an EMBL/GenBank/DDBJ whole genome shotgun (WGS) entry which is preliminary data.</text>
</comment>
<dbReference type="InterPro" id="IPR000073">
    <property type="entry name" value="AB_hydrolase_1"/>
</dbReference>